<protein>
    <submittedName>
        <fullName evidence="1">Lipopolysaccharide 1,3-galactosyltransferase</fullName>
        <ecNumber evidence="1">2.4.1.44</ecNumber>
    </submittedName>
</protein>
<evidence type="ECO:0000313" key="2">
    <source>
        <dbReference type="Proteomes" id="UP000277214"/>
    </source>
</evidence>
<keyword evidence="1" id="KW-0808">Transferase</keyword>
<keyword evidence="1" id="KW-0328">Glycosyltransferase</keyword>
<sequence length="77" mass="8677">MSRKYFEEEVIQQTLDYNYAQHSDADKFNIAYGIDKNFLFGCGVSIASVLLANPEKALASMFLPISLTLKTSSDLRH</sequence>
<proteinExistence type="predicted"/>
<dbReference type="AlphaFoldDB" id="A0A3S4FBH7"/>
<dbReference type="EC" id="2.4.1.44" evidence="1"/>
<evidence type="ECO:0000313" key="1">
    <source>
        <dbReference type="EMBL" id="VEA42641.1"/>
    </source>
</evidence>
<reference evidence="1 2" key="1">
    <citation type="submission" date="2018-12" db="EMBL/GenBank/DDBJ databases">
        <authorList>
            <consortium name="Pathogen Informatics"/>
        </authorList>
    </citation>
    <scope>NUCLEOTIDE SEQUENCE [LARGE SCALE GENOMIC DNA]</scope>
    <source>
        <strain evidence="1 2">NCTC8272</strain>
    </source>
</reference>
<dbReference type="Proteomes" id="UP000277214">
    <property type="component" value="Chromosome 1"/>
</dbReference>
<dbReference type="GO" id="GO:0008918">
    <property type="term" value="F:lipopolysaccharide 3-alpha-galactosyltransferase activity"/>
    <property type="evidence" value="ECO:0007669"/>
    <property type="project" value="UniProtKB-EC"/>
</dbReference>
<dbReference type="EMBL" id="LR134149">
    <property type="protein sequence ID" value="VEA42641.1"/>
    <property type="molecule type" value="Genomic_DNA"/>
</dbReference>
<organism evidence="1 2">
    <name type="scientific">Salmonella enterica I</name>
    <dbReference type="NCBI Taxonomy" id="59201"/>
    <lineage>
        <taxon>Bacteria</taxon>
        <taxon>Pseudomonadati</taxon>
        <taxon>Pseudomonadota</taxon>
        <taxon>Gammaproteobacteria</taxon>
        <taxon>Enterobacterales</taxon>
        <taxon>Enterobacteriaceae</taxon>
        <taxon>Salmonella</taxon>
    </lineage>
</organism>
<accession>A0A3S4FBH7</accession>
<name>A0A3S4FBH7_SALET</name>
<gene>
    <name evidence="1" type="primary">waaI</name>
    <name evidence="1" type="ORF">NCTC8272_04534</name>
</gene>